<dbReference type="EMBL" id="CP121106">
    <property type="protein sequence ID" value="WFL77004.1"/>
    <property type="molecule type" value="Genomic_DNA"/>
</dbReference>
<accession>A0ABY8FPR1</accession>
<keyword evidence="1" id="KW-0732">Signal</keyword>
<feature type="signal peptide" evidence="1">
    <location>
        <begin position="1"/>
        <end position="22"/>
    </location>
</feature>
<evidence type="ECO:0000313" key="3">
    <source>
        <dbReference type="Proteomes" id="UP001215827"/>
    </source>
</evidence>
<dbReference type="CDD" id="cd14789">
    <property type="entry name" value="Tiki"/>
    <property type="match status" value="1"/>
</dbReference>
<dbReference type="Proteomes" id="UP001215827">
    <property type="component" value="Chromosome"/>
</dbReference>
<evidence type="ECO:0000313" key="2">
    <source>
        <dbReference type="EMBL" id="WFL77004.1"/>
    </source>
</evidence>
<dbReference type="PROSITE" id="PS51257">
    <property type="entry name" value="PROKAR_LIPOPROTEIN"/>
    <property type="match status" value="1"/>
</dbReference>
<reference evidence="2 3" key="1">
    <citation type="submission" date="2023-03" db="EMBL/GenBank/DDBJ databases">
        <title>Altererythrobacter sp. CAU 1644 isolated from sand.</title>
        <authorList>
            <person name="Kim W."/>
        </authorList>
    </citation>
    <scope>NUCLEOTIDE SEQUENCE [LARGE SCALE GENOMIC DNA]</scope>
    <source>
        <strain evidence="2 3">CAU 1644</strain>
    </source>
</reference>
<dbReference type="RefSeq" id="WP_278015763.1">
    <property type="nucleotide sequence ID" value="NZ_CP121106.1"/>
</dbReference>
<dbReference type="Pfam" id="PF01963">
    <property type="entry name" value="TraB_PrgY_gumN"/>
    <property type="match status" value="1"/>
</dbReference>
<dbReference type="InterPro" id="IPR002816">
    <property type="entry name" value="TraB/PrgY/GumN_fam"/>
</dbReference>
<evidence type="ECO:0000256" key="1">
    <source>
        <dbReference type="SAM" id="SignalP"/>
    </source>
</evidence>
<dbReference type="PANTHER" id="PTHR40590:SF1">
    <property type="entry name" value="CYTOPLASMIC PROTEIN"/>
    <property type="match status" value="1"/>
</dbReference>
<feature type="chain" id="PRO_5045740819" evidence="1">
    <location>
        <begin position="23"/>
        <end position="292"/>
    </location>
</feature>
<sequence length="292" mass="32013">MKRHFAALMAACLLLAGCQDKASHPNGGASPLLFEVASADGAVEGWLFGTIHSLPDDTEWRTPLLDQTIERADSLIVEIAALDDSAALFATYRKLAMTPNQPDIATKVPPSKIPALYDLMDKAGYSPRDFHALETWAVALSLAQVYETGDPENGADLAMIKAFSGRPIEEFEGAERQLAIFDTLPEREQSDLLVAVIDEADQRSGEPEKLQRAWLHGDMVALEAATREGMMADPELREALLAKRNREWSAQLDTILERSERPLVAVGAGHLVGKDGLPTLLERRGYKVTRIQ</sequence>
<name>A0ABY8FPR1_9SPHN</name>
<organism evidence="2 3">
    <name type="scientific">Altererythrobacter arenosus</name>
    <dbReference type="NCBI Taxonomy" id="3032592"/>
    <lineage>
        <taxon>Bacteria</taxon>
        <taxon>Pseudomonadati</taxon>
        <taxon>Pseudomonadota</taxon>
        <taxon>Alphaproteobacteria</taxon>
        <taxon>Sphingomonadales</taxon>
        <taxon>Erythrobacteraceae</taxon>
        <taxon>Altererythrobacter</taxon>
    </lineage>
</organism>
<dbReference type="InterPro" id="IPR047111">
    <property type="entry name" value="YbaP-like"/>
</dbReference>
<gene>
    <name evidence="2" type="ORF">P7228_13555</name>
</gene>
<proteinExistence type="predicted"/>
<dbReference type="PANTHER" id="PTHR40590">
    <property type="entry name" value="CYTOPLASMIC PROTEIN-RELATED"/>
    <property type="match status" value="1"/>
</dbReference>
<keyword evidence="3" id="KW-1185">Reference proteome</keyword>
<protein>
    <submittedName>
        <fullName evidence="2">TraB/GumN family protein</fullName>
    </submittedName>
</protein>